<dbReference type="Proteomes" id="UP000078397">
    <property type="component" value="Unassembled WGS sequence"/>
</dbReference>
<accession>A0A219ARQ3</accession>
<evidence type="ECO:0000313" key="2">
    <source>
        <dbReference type="Proteomes" id="UP000078397"/>
    </source>
</evidence>
<keyword evidence="2" id="KW-1185">Reference proteome</keyword>
<dbReference type="RefSeq" id="XP_022285698.1">
    <property type="nucleotide sequence ID" value="XM_022429275.1"/>
</dbReference>
<evidence type="ECO:0000313" key="1">
    <source>
        <dbReference type="EMBL" id="OWT43259.1"/>
    </source>
</evidence>
<dbReference type="EMBL" id="LSBJ02000002">
    <property type="protein sequence ID" value="OWT43259.1"/>
    <property type="molecule type" value="Genomic_DNA"/>
</dbReference>
<comment type="caution">
    <text evidence="1">The sequence shown here is derived from an EMBL/GenBank/DDBJ whole genome shotgun (WGS) entry which is preliminary data.</text>
</comment>
<proteinExistence type="predicted"/>
<gene>
    <name evidence="1" type="ORF">VFPPC_17578</name>
</gene>
<organism evidence="1 2">
    <name type="scientific">Pochonia chlamydosporia 170</name>
    <dbReference type="NCBI Taxonomy" id="1380566"/>
    <lineage>
        <taxon>Eukaryota</taxon>
        <taxon>Fungi</taxon>
        <taxon>Dikarya</taxon>
        <taxon>Ascomycota</taxon>
        <taxon>Pezizomycotina</taxon>
        <taxon>Sordariomycetes</taxon>
        <taxon>Hypocreomycetidae</taxon>
        <taxon>Hypocreales</taxon>
        <taxon>Clavicipitaceae</taxon>
        <taxon>Pochonia</taxon>
    </lineage>
</organism>
<sequence>MQCRSKWCGCSPAGGRQRHRTLSFRSGVRSNDTGAAEPHCWMAPTFRPQMAFVTRNISDSRNSILTTRTGSRGIRTTQVNRRSRVVCCFGLGRPSLRSCSLHPGTCRGSNFCEQLGEVSDCTEPVLCPLR</sequence>
<dbReference type="GeneID" id="33936523"/>
<name>A0A219ARQ3_METCM</name>
<reference evidence="1 2" key="1">
    <citation type="journal article" date="2016" name="PLoS Pathog.">
        <title>Biosynthesis of antibiotic leucinostatins in bio-control fungus Purpureocillium lilacinum and their inhibition on phytophthora revealed by genome mining.</title>
        <authorList>
            <person name="Wang G."/>
            <person name="Liu Z."/>
            <person name="Lin R."/>
            <person name="Li E."/>
            <person name="Mao Z."/>
            <person name="Ling J."/>
            <person name="Yang Y."/>
            <person name="Yin W.B."/>
            <person name="Xie B."/>
        </authorList>
    </citation>
    <scope>NUCLEOTIDE SEQUENCE [LARGE SCALE GENOMIC DNA]</scope>
    <source>
        <strain evidence="1">170</strain>
    </source>
</reference>
<dbReference type="KEGG" id="pchm:VFPPC_17578"/>
<protein>
    <submittedName>
        <fullName evidence="1">Uncharacterized protein</fullName>
    </submittedName>
</protein>
<dbReference type="AlphaFoldDB" id="A0A219ARQ3"/>